<dbReference type="Gene3D" id="3.90.1010.10">
    <property type="match status" value="1"/>
</dbReference>
<dbReference type="GO" id="GO:0005506">
    <property type="term" value="F:iron ion binding"/>
    <property type="evidence" value="ECO:0007669"/>
    <property type="project" value="InterPro"/>
</dbReference>
<dbReference type="GO" id="GO:0051536">
    <property type="term" value="F:iron-sulfur cluster binding"/>
    <property type="evidence" value="ECO:0007669"/>
    <property type="project" value="InterPro"/>
</dbReference>
<evidence type="ECO:0000259" key="1">
    <source>
        <dbReference type="Pfam" id="PF01592"/>
    </source>
</evidence>
<dbReference type="CDD" id="cd06664">
    <property type="entry name" value="IscU_like"/>
    <property type="match status" value="1"/>
</dbReference>
<gene>
    <name evidence="2" type="ORF">HNQ81_001433</name>
</gene>
<dbReference type="Pfam" id="PF01592">
    <property type="entry name" value="NifU_N"/>
    <property type="match status" value="1"/>
</dbReference>
<sequence>MEPELPAIDQAHSAQFIDMASRTNRLKIVPHPDGYGKRVSSCGDSIELYLSVRDDRIRAVSFLIQGCLNTNACANTLASLVEGKSVAEGWQLTPADIMEYLQTLPAEHTHCAELAVEALHQALKDYSATRREPWKKVYRKR</sequence>
<organism evidence="2 3">
    <name type="scientific">Desulfoprunum benzoelyticum</name>
    <dbReference type="NCBI Taxonomy" id="1506996"/>
    <lineage>
        <taxon>Bacteria</taxon>
        <taxon>Pseudomonadati</taxon>
        <taxon>Thermodesulfobacteriota</taxon>
        <taxon>Desulfobulbia</taxon>
        <taxon>Desulfobulbales</taxon>
        <taxon>Desulfobulbaceae</taxon>
        <taxon>Desulfoprunum</taxon>
    </lineage>
</organism>
<dbReference type="InterPro" id="IPR002871">
    <property type="entry name" value="NIF_FeS_clus_asmbl_NifU_N"/>
</dbReference>
<protein>
    <submittedName>
        <fullName evidence="2">Nitrogen fixation NifU-like protein</fullName>
    </submittedName>
</protein>
<evidence type="ECO:0000313" key="2">
    <source>
        <dbReference type="EMBL" id="MBB5347709.1"/>
    </source>
</evidence>
<proteinExistence type="predicted"/>
<dbReference type="PANTHER" id="PTHR10093">
    <property type="entry name" value="IRON-SULFUR CLUSTER ASSEMBLY ENZYME NIFU HOMOLOG"/>
    <property type="match status" value="1"/>
</dbReference>
<feature type="domain" description="NIF system FeS cluster assembly NifU N-terminal" evidence="1">
    <location>
        <begin position="41"/>
        <end position="130"/>
    </location>
</feature>
<dbReference type="GO" id="GO:0016226">
    <property type="term" value="P:iron-sulfur cluster assembly"/>
    <property type="evidence" value="ECO:0007669"/>
    <property type="project" value="InterPro"/>
</dbReference>
<dbReference type="EMBL" id="JACHEO010000006">
    <property type="protein sequence ID" value="MBB5347709.1"/>
    <property type="molecule type" value="Genomic_DNA"/>
</dbReference>
<evidence type="ECO:0000313" key="3">
    <source>
        <dbReference type="Proteomes" id="UP000539642"/>
    </source>
</evidence>
<dbReference type="AlphaFoldDB" id="A0A840V1W7"/>
<comment type="caution">
    <text evidence="2">The sequence shown here is derived from an EMBL/GenBank/DDBJ whole genome shotgun (WGS) entry which is preliminary data.</text>
</comment>
<dbReference type="SUPFAM" id="SSF82649">
    <property type="entry name" value="SufE/NifU"/>
    <property type="match status" value="1"/>
</dbReference>
<name>A0A840V1W7_9BACT</name>
<dbReference type="RefSeq" id="WP_183349715.1">
    <property type="nucleotide sequence ID" value="NZ_JACHEO010000006.1"/>
</dbReference>
<keyword evidence="3" id="KW-1185">Reference proteome</keyword>
<dbReference type="Proteomes" id="UP000539642">
    <property type="component" value="Unassembled WGS sequence"/>
</dbReference>
<accession>A0A840V1W7</accession>
<reference evidence="2 3" key="1">
    <citation type="submission" date="2020-08" db="EMBL/GenBank/DDBJ databases">
        <title>Genomic Encyclopedia of Type Strains, Phase IV (KMG-IV): sequencing the most valuable type-strain genomes for metagenomic binning, comparative biology and taxonomic classification.</title>
        <authorList>
            <person name="Goeker M."/>
        </authorList>
    </citation>
    <scope>NUCLEOTIDE SEQUENCE [LARGE SCALE GENOMIC DNA]</scope>
    <source>
        <strain evidence="2 3">DSM 28570</strain>
    </source>
</reference>